<dbReference type="InterPro" id="IPR029044">
    <property type="entry name" value="Nucleotide-diphossugar_trans"/>
</dbReference>
<dbReference type="InterPro" id="IPR050256">
    <property type="entry name" value="Glycosyltransferase_2"/>
</dbReference>
<dbReference type="SUPFAM" id="SSF53448">
    <property type="entry name" value="Nucleotide-diphospho-sugar transferases"/>
    <property type="match status" value="1"/>
</dbReference>
<dbReference type="GO" id="GO:0009103">
    <property type="term" value="P:lipopolysaccharide biosynthetic process"/>
    <property type="evidence" value="ECO:0007669"/>
    <property type="project" value="UniProtKB-KW"/>
</dbReference>
<evidence type="ECO:0000256" key="2">
    <source>
        <dbReference type="ARBA" id="ARBA00022676"/>
    </source>
</evidence>
<keyword evidence="4" id="KW-0812">Transmembrane</keyword>
<evidence type="ECO:0000256" key="5">
    <source>
        <dbReference type="ARBA" id="ARBA00022985"/>
    </source>
</evidence>
<dbReference type="AlphaFoldDB" id="A0A5C1QHC1"/>
<accession>A0A5C1QHC1</accession>
<evidence type="ECO:0000313" key="10">
    <source>
        <dbReference type="Proteomes" id="UP000324209"/>
    </source>
</evidence>
<name>A0A5C1QHC1_9SPIO</name>
<dbReference type="Proteomes" id="UP000324209">
    <property type="component" value="Chromosome"/>
</dbReference>
<organism evidence="9 10">
    <name type="scientific">Oceanispirochaeta crateris</name>
    <dbReference type="NCBI Taxonomy" id="2518645"/>
    <lineage>
        <taxon>Bacteria</taxon>
        <taxon>Pseudomonadati</taxon>
        <taxon>Spirochaetota</taxon>
        <taxon>Spirochaetia</taxon>
        <taxon>Spirochaetales</taxon>
        <taxon>Spirochaetaceae</taxon>
        <taxon>Oceanispirochaeta</taxon>
    </lineage>
</organism>
<keyword evidence="2" id="KW-0328">Glycosyltransferase</keyword>
<evidence type="ECO:0000256" key="3">
    <source>
        <dbReference type="ARBA" id="ARBA00022679"/>
    </source>
</evidence>
<keyword evidence="1" id="KW-1003">Cell membrane</keyword>
<reference evidence="9 10" key="1">
    <citation type="submission" date="2019-02" db="EMBL/GenBank/DDBJ databases">
        <title>Complete Genome Sequence and Methylome Analysis of free living Spirochaetas.</title>
        <authorList>
            <person name="Fomenkov A."/>
            <person name="Dubinina G."/>
            <person name="Leshcheva N."/>
            <person name="Mikheeva N."/>
            <person name="Grabovich M."/>
            <person name="Vincze T."/>
            <person name="Roberts R.J."/>
        </authorList>
    </citation>
    <scope>NUCLEOTIDE SEQUENCE [LARGE SCALE GENOMIC DNA]</scope>
    <source>
        <strain evidence="9 10">K2</strain>
    </source>
</reference>
<keyword evidence="6" id="KW-1133">Transmembrane helix</keyword>
<sequence length="238" mass="27626">MHIDKLWESLIPVLQSLHLSWEILFVDDGSLDDTVEKILTLRTDLIEKSGALNRVRIIRLNGHFGQQSAVYCGLEQSHGDRILTMDDDLQHPPQFIPQFLSASQELDVLFALPQRDERSHTLRWGSKMRDRVFRLLLKAPRGIKPGSFRVFNRKSVDLIKGSKGPFVYVSALLFRRGGSLKMGNIDYETPPAQEAKSRFTQTSRIVLTLKLMWYYVFIPLFIKNHEEDQKPYIMREEL</sequence>
<dbReference type="KEGG" id="ock:EXM22_02390"/>
<evidence type="ECO:0000259" key="8">
    <source>
        <dbReference type="Pfam" id="PF00535"/>
    </source>
</evidence>
<evidence type="ECO:0000256" key="7">
    <source>
        <dbReference type="ARBA" id="ARBA00023136"/>
    </source>
</evidence>
<evidence type="ECO:0000313" key="9">
    <source>
        <dbReference type="EMBL" id="QEN06897.1"/>
    </source>
</evidence>
<dbReference type="EMBL" id="CP036150">
    <property type="protein sequence ID" value="QEN06897.1"/>
    <property type="molecule type" value="Genomic_DNA"/>
</dbReference>
<dbReference type="OrthoDB" id="9807778at2"/>
<dbReference type="InterPro" id="IPR001173">
    <property type="entry name" value="Glyco_trans_2-like"/>
</dbReference>
<protein>
    <submittedName>
        <fullName evidence="9">Glycosyltransferase</fullName>
    </submittedName>
</protein>
<keyword evidence="10" id="KW-1185">Reference proteome</keyword>
<proteinExistence type="predicted"/>
<dbReference type="PANTHER" id="PTHR48090:SF3">
    <property type="entry name" value="UNDECAPRENYL-PHOSPHATE 4-DEOXY-4-FORMAMIDO-L-ARABINOSE TRANSFERASE"/>
    <property type="match status" value="1"/>
</dbReference>
<keyword evidence="5" id="KW-0448">Lipopolysaccharide biosynthesis</keyword>
<dbReference type="PANTHER" id="PTHR48090">
    <property type="entry name" value="UNDECAPRENYL-PHOSPHATE 4-DEOXY-4-FORMAMIDO-L-ARABINOSE TRANSFERASE-RELATED"/>
    <property type="match status" value="1"/>
</dbReference>
<keyword evidence="7" id="KW-0472">Membrane</keyword>
<dbReference type="GO" id="GO:0005886">
    <property type="term" value="C:plasma membrane"/>
    <property type="evidence" value="ECO:0007669"/>
    <property type="project" value="TreeGrafter"/>
</dbReference>
<evidence type="ECO:0000256" key="6">
    <source>
        <dbReference type="ARBA" id="ARBA00022989"/>
    </source>
</evidence>
<gene>
    <name evidence="9" type="ORF">EXM22_02390</name>
</gene>
<dbReference type="Gene3D" id="3.90.550.10">
    <property type="entry name" value="Spore Coat Polysaccharide Biosynthesis Protein SpsA, Chain A"/>
    <property type="match status" value="1"/>
</dbReference>
<feature type="domain" description="Glycosyltransferase 2-like" evidence="8">
    <location>
        <begin position="13"/>
        <end position="154"/>
    </location>
</feature>
<dbReference type="Pfam" id="PF00535">
    <property type="entry name" value="Glycos_transf_2"/>
    <property type="match status" value="1"/>
</dbReference>
<evidence type="ECO:0000256" key="4">
    <source>
        <dbReference type="ARBA" id="ARBA00022692"/>
    </source>
</evidence>
<evidence type="ECO:0000256" key="1">
    <source>
        <dbReference type="ARBA" id="ARBA00022475"/>
    </source>
</evidence>
<keyword evidence="3 9" id="KW-0808">Transferase</keyword>
<dbReference type="GO" id="GO:0099621">
    <property type="term" value="F:undecaprenyl-phosphate 4-deoxy-4-formamido-L-arabinose transferase activity"/>
    <property type="evidence" value="ECO:0007669"/>
    <property type="project" value="TreeGrafter"/>
</dbReference>